<dbReference type="RefSeq" id="WP_175237613.1">
    <property type="nucleotide sequence ID" value="NZ_CABWIK020000006.1"/>
</dbReference>
<evidence type="ECO:0000313" key="1">
    <source>
        <dbReference type="EMBL" id="CAB3965085.1"/>
    </source>
</evidence>
<sequence length="299" mass="31502">MASFVELQDRFVTAEFAALGFSRSGGQVLQPAALLRSGDNESLWSCFNTIPADLPVFAPSGGDTFFAAYSALIDSLIPGSALLDPIAAAKHRLDAWGRQPPAWNVDYAGLVKQLAAAPSVTFPFGSDAEPNTGFWGLWGGSDSISGPSAQFAAGDVSGQFEFQHVLRLSATPSNWYVSSALSLAHATKSGDPWNPGSAINWQSTFGPQGNMQRFVASLLVVSGLNAEYTSSASFSKADQQSIQASQAKGMWPFYLSGSGISTYIHFNSENQMTVQIASDRNAPIVLAASVVSAAQFLGG</sequence>
<accession>A0A6J5J0J4</accession>
<dbReference type="AlphaFoldDB" id="A0A6J5J0J4"/>
<dbReference type="Proteomes" id="UP000494322">
    <property type="component" value="Unassembled WGS sequence"/>
</dbReference>
<proteinExistence type="predicted"/>
<protein>
    <submittedName>
        <fullName evidence="1">Uncharacterized protein</fullName>
    </submittedName>
</protein>
<evidence type="ECO:0000313" key="2">
    <source>
        <dbReference type="Proteomes" id="UP000494322"/>
    </source>
</evidence>
<gene>
    <name evidence="1" type="ORF">BCO9919_01642</name>
</gene>
<name>A0A6J5J0J4_9BURK</name>
<reference evidence="1 2" key="1">
    <citation type="submission" date="2020-04" db="EMBL/GenBank/DDBJ databases">
        <authorList>
            <person name="Depoorter E."/>
        </authorList>
    </citation>
    <scope>NUCLEOTIDE SEQUENCE [LARGE SCALE GENOMIC DNA]</scope>
    <source>
        <strain evidence="1 2">BCC0132</strain>
    </source>
</reference>
<organism evidence="1 2">
    <name type="scientific">Burkholderia cenocepacia</name>
    <dbReference type="NCBI Taxonomy" id="95486"/>
    <lineage>
        <taxon>Bacteria</taxon>
        <taxon>Pseudomonadati</taxon>
        <taxon>Pseudomonadota</taxon>
        <taxon>Betaproteobacteria</taxon>
        <taxon>Burkholderiales</taxon>
        <taxon>Burkholderiaceae</taxon>
        <taxon>Burkholderia</taxon>
        <taxon>Burkholderia cepacia complex</taxon>
    </lineage>
</organism>
<dbReference type="EMBL" id="CABWIK020000006">
    <property type="protein sequence ID" value="CAB3965085.1"/>
    <property type="molecule type" value="Genomic_DNA"/>
</dbReference>